<comment type="caution">
    <text evidence="13">The sequence shown here is derived from an EMBL/GenBank/DDBJ whole genome shotgun (WGS) entry which is preliminary data.</text>
</comment>
<dbReference type="FunFam" id="3.30.160.60:FF:000761">
    <property type="entry name" value="Zinc finger protein 449"/>
    <property type="match status" value="1"/>
</dbReference>
<evidence type="ECO:0000256" key="6">
    <source>
        <dbReference type="ARBA" id="ARBA00022833"/>
    </source>
</evidence>
<keyword evidence="5 10" id="KW-0863">Zinc-finger</keyword>
<dbReference type="GO" id="GO:0005634">
    <property type="term" value="C:nucleus"/>
    <property type="evidence" value="ECO:0007669"/>
    <property type="project" value="UniProtKB-SubCell"/>
</dbReference>
<keyword evidence="7" id="KW-0805">Transcription regulation</keyword>
<comment type="subcellular location">
    <subcellularLocation>
        <location evidence="1">Nucleus</location>
    </subcellularLocation>
</comment>
<feature type="compositionally biased region" description="Basic residues" evidence="11">
    <location>
        <begin position="391"/>
        <end position="400"/>
    </location>
</feature>
<dbReference type="FunFam" id="3.30.160.60:FF:000086">
    <property type="entry name" value="transcription factor E4F1 isoform X1"/>
    <property type="match status" value="1"/>
</dbReference>
<dbReference type="Proteomes" id="UP000821837">
    <property type="component" value="Unassembled WGS sequence"/>
</dbReference>
<feature type="domain" description="C2H2-type" evidence="12">
    <location>
        <begin position="82"/>
        <end position="109"/>
    </location>
</feature>
<evidence type="ECO:0000259" key="12">
    <source>
        <dbReference type="PROSITE" id="PS50157"/>
    </source>
</evidence>
<dbReference type="Pfam" id="PF13912">
    <property type="entry name" value="zf-C2H2_6"/>
    <property type="match status" value="1"/>
</dbReference>
<feature type="region of interest" description="Disordered" evidence="11">
    <location>
        <begin position="216"/>
        <end position="339"/>
    </location>
</feature>
<sequence>MNKSPSGLLMEQQVNNPSASGQEHLCTCCERVFPTAERLAVHVKVHRGGPKRPLKCKECPRTFPRIDKLRAHQLVHRVGKPHKCEICSKAFTHKQTLVEHLLRHTGVRLQQCDLCPKSFYFRSDLASHRRRHTGERPYECSVCQHCFTGRADLLRHERSHNGDRPYRCTVCKRGFGRNSILERHMMRHTGERPYKCHLCPNTFTRLYLLLEHRKNHPQPQRNLGHLVKRREMRGRPQQRRTANRAAAATASVSVVPGASPTSASPLSAQEVAADTTFTVPEEKPKLTSTQEPAAIPTLGEQPKETPSPQRGACSSKVKRASKSKAKKGRVKTTRSTVRSLSGDCTLLEATQGNTHGPSLSSSEDQNSLLQDHVQGRNQQSAICNNTSLKNLKNRQRKQQQKRFQQPQRSEVSGISSATVNNRTPSSPSFSTPQPIADALNVKQGSRAEDVDLTDTVTASPLSPEAHTTNLTARAQPLHNTVGVFKILPAGSDSSEPGPIMPGLMVPPFGDSSLFLSSPVCEQPPQHIYRAVTRRLRLSQKPSLAFHVHCWKDIICKKPAVSLVPS</sequence>
<dbReference type="GO" id="GO:0006355">
    <property type="term" value="P:regulation of DNA-templated transcription"/>
    <property type="evidence" value="ECO:0007669"/>
    <property type="project" value="UniProtKB-ARBA"/>
</dbReference>
<dbReference type="InterPro" id="IPR013087">
    <property type="entry name" value="Znf_C2H2_type"/>
</dbReference>
<gene>
    <name evidence="13" type="ORF">HPB52_019084</name>
</gene>
<name>A0A9D4T4G3_RHISA</name>
<evidence type="ECO:0000256" key="3">
    <source>
        <dbReference type="ARBA" id="ARBA00022723"/>
    </source>
</evidence>
<feature type="domain" description="C2H2-type" evidence="12">
    <location>
        <begin position="110"/>
        <end position="137"/>
    </location>
</feature>
<evidence type="ECO:0000256" key="7">
    <source>
        <dbReference type="ARBA" id="ARBA00023015"/>
    </source>
</evidence>
<dbReference type="InterPro" id="IPR050331">
    <property type="entry name" value="Zinc_finger"/>
</dbReference>
<evidence type="ECO:0000313" key="13">
    <source>
        <dbReference type="EMBL" id="KAH7969508.1"/>
    </source>
</evidence>
<evidence type="ECO:0000313" key="14">
    <source>
        <dbReference type="Proteomes" id="UP000821837"/>
    </source>
</evidence>
<feature type="domain" description="C2H2-type" evidence="12">
    <location>
        <begin position="138"/>
        <end position="165"/>
    </location>
</feature>
<feature type="compositionally biased region" description="Polar residues" evidence="11">
    <location>
        <begin position="409"/>
        <end position="422"/>
    </location>
</feature>
<dbReference type="PANTHER" id="PTHR16515">
    <property type="entry name" value="PR DOMAIN ZINC FINGER PROTEIN"/>
    <property type="match status" value="1"/>
</dbReference>
<dbReference type="AlphaFoldDB" id="A0A9D4T4G3"/>
<feature type="compositionally biased region" description="Low complexity" evidence="11">
    <location>
        <begin position="423"/>
        <end position="434"/>
    </location>
</feature>
<evidence type="ECO:0000256" key="8">
    <source>
        <dbReference type="ARBA" id="ARBA00023163"/>
    </source>
</evidence>
<dbReference type="InterPro" id="IPR036236">
    <property type="entry name" value="Znf_C2H2_sf"/>
</dbReference>
<reference evidence="13" key="1">
    <citation type="journal article" date="2020" name="Cell">
        <title>Large-Scale Comparative Analyses of Tick Genomes Elucidate Their Genetic Diversity and Vector Capacities.</title>
        <authorList>
            <consortium name="Tick Genome and Microbiome Consortium (TIGMIC)"/>
            <person name="Jia N."/>
            <person name="Wang J."/>
            <person name="Shi W."/>
            <person name="Du L."/>
            <person name="Sun Y."/>
            <person name="Zhan W."/>
            <person name="Jiang J.F."/>
            <person name="Wang Q."/>
            <person name="Zhang B."/>
            <person name="Ji P."/>
            <person name="Bell-Sakyi L."/>
            <person name="Cui X.M."/>
            <person name="Yuan T.T."/>
            <person name="Jiang B.G."/>
            <person name="Yang W.F."/>
            <person name="Lam T.T."/>
            <person name="Chang Q.C."/>
            <person name="Ding S.J."/>
            <person name="Wang X.J."/>
            <person name="Zhu J.G."/>
            <person name="Ruan X.D."/>
            <person name="Zhao L."/>
            <person name="Wei J.T."/>
            <person name="Ye R.Z."/>
            <person name="Que T.C."/>
            <person name="Du C.H."/>
            <person name="Zhou Y.H."/>
            <person name="Cheng J.X."/>
            <person name="Dai P.F."/>
            <person name="Guo W.B."/>
            <person name="Han X.H."/>
            <person name="Huang E.J."/>
            <person name="Li L.F."/>
            <person name="Wei W."/>
            <person name="Gao Y.C."/>
            <person name="Liu J.Z."/>
            <person name="Shao H.Z."/>
            <person name="Wang X."/>
            <person name="Wang C.C."/>
            <person name="Yang T.C."/>
            <person name="Huo Q.B."/>
            <person name="Li W."/>
            <person name="Chen H.Y."/>
            <person name="Chen S.E."/>
            <person name="Zhou L.G."/>
            <person name="Ni X.B."/>
            <person name="Tian J.H."/>
            <person name="Sheng Y."/>
            <person name="Liu T."/>
            <person name="Pan Y.S."/>
            <person name="Xia L.Y."/>
            <person name="Li J."/>
            <person name="Zhao F."/>
            <person name="Cao W.C."/>
        </authorList>
    </citation>
    <scope>NUCLEOTIDE SEQUENCE</scope>
    <source>
        <strain evidence="13">Rsan-2018</strain>
    </source>
</reference>
<keyword evidence="3" id="KW-0479">Metal-binding</keyword>
<dbReference type="Gene3D" id="3.30.160.60">
    <property type="entry name" value="Classic Zinc Finger"/>
    <property type="match status" value="6"/>
</dbReference>
<accession>A0A9D4T4G3</accession>
<keyword evidence="8" id="KW-0804">Transcription</keyword>
<dbReference type="FunFam" id="3.30.160.60:FF:000446">
    <property type="entry name" value="Zinc finger protein"/>
    <property type="match status" value="1"/>
</dbReference>
<dbReference type="PROSITE" id="PS00028">
    <property type="entry name" value="ZINC_FINGER_C2H2_1"/>
    <property type="match status" value="7"/>
</dbReference>
<feature type="compositionally biased region" description="Low complexity" evidence="11">
    <location>
        <begin position="243"/>
        <end position="265"/>
    </location>
</feature>
<dbReference type="SUPFAM" id="SSF57667">
    <property type="entry name" value="beta-beta-alpha zinc fingers"/>
    <property type="match status" value="4"/>
</dbReference>
<dbReference type="FunFam" id="3.30.160.60:FF:002343">
    <property type="entry name" value="Zinc finger protein 33A"/>
    <property type="match status" value="1"/>
</dbReference>
<feature type="region of interest" description="Disordered" evidence="11">
    <location>
        <begin position="381"/>
        <end position="435"/>
    </location>
</feature>
<organism evidence="13 14">
    <name type="scientific">Rhipicephalus sanguineus</name>
    <name type="common">Brown dog tick</name>
    <name type="synonym">Ixodes sanguineus</name>
    <dbReference type="NCBI Taxonomy" id="34632"/>
    <lineage>
        <taxon>Eukaryota</taxon>
        <taxon>Metazoa</taxon>
        <taxon>Ecdysozoa</taxon>
        <taxon>Arthropoda</taxon>
        <taxon>Chelicerata</taxon>
        <taxon>Arachnida</taxon>
        <taxon>Acari</taxon>
        <taxon>Parasitiformes</taxon>
        <taxon>Ixodida</taxon>
        <taxon>Ixodoidea</taxon>
        <taxon>Ixodidae</taxon>
        <taxon>Rhipicephalinae</taxon>
        <taxon>Rhipicephalus</taxon>
        <taxon>Rhipicephalus</taxon>
    </lineage>
</organism>
<keyword evidence="9" id="KW-0539">Nucleus</keyword>
<feature type="domain" description="C2H2-type" evidence="12">
    <location>
        <begin position="194"/>
        <end position="221"/>
    </location>
</feature>
<feature type="domain" description="C2H2-type" evidence="12">
    <location>
        <begin position="166"/>
        <end position="193"/>
    </location>
</feature>
<feature type="domain" description="C2H2-type" evidence="12">
    <location>
        <begin position="24"/>
        <end position="51"/>
    </location>
</feature>
<evidence type="ECO:0000256" key="5">
    <source>
        <dbReference type="ARBA" id="ARBA00022771"/>
    </source>
</evidence>
<keyword evidence="14" id="KW-1185">Reference proteome</keyword>
<reference evidence="13" key="2">
    <citation type="submission" date="2021-09" db="EMBL/GenBank/DDBJ databases">
        <authorList>
            <person name="Jia N."/>
            <person name="Wang J."/>
            <person name="Shi W."/>
            <person name="Du L."/>
            <person name="Sun Y."/>
            <person name="Zhan W."/>
            <person name="Jiang J."/>
            <person name="Wang Q."/>
            <person name="Zhang B."/>
            <person name="Ji P."/>
            <person name="Sakyi L.B."/>
            <person name="Cui X."/>
            <person name="Yuan T."/>
            <person name="Jiang B."/>
            <person name="Yang W."/>
            <person name="Lam T.T.-Y."/>
            <person name="Chang Q."/>
            <person name="Ding S."/>
            <person name="Wang X."/>
            <person name="Zhu J."/>
            <person name="Ruan X."/>
            <person name="Zhao L."/>
            <person name="Wei J."/>
            <person name="Que T."/>
            <person name="Du C."/>
            <person name="Cheng J."/>
            <person name="Dai P."/>
            <person name="Han X."/>
            <person name="Huang E."/>
            <person name="Gao Y."/>
            <person name="Liu J."/>
            <person name="Shao H."/>
            <person name="Ye R."/>
            <person name="Li L."/>
            <person name="Wei W."/>
            <person name="Wang X."/>
            <person name="Wang C."/>
            <person name="Huo Q."/>
            <person name="Li W."/>
            <person name="Guo W."/>
            <person name="Chen H."/>
            <person name="Chen S."/>
            <person name="Zhou L."/>
            <person name="Zhou L."/>
            <person name="Ni X."/>
            <person name="Tian J."/>
            <person name="Zhou Y."/>
            <person name="Sheng Y."/>
            <person name="Liu T."/>
            <person name="Pan Y."/>
            <person name="Xia L."/>
            <person name="Li J."/>
            <person name="Zhao F."/>
            <person name="Cao W."/>
        </authorList>
    </citation>
    <scope>NUCLEOTIDE SEQUENCE</scope>
    <source>
        <strain evidence="13">Rsan-2018</strain>
        <tissue evidence="13">Larvae</tissue>
    </source>
</reference>
<proteinExistence type="inferred from homology"/>
<evidence type="ECO:0000256" key="1">
    <source>
        <dbReference type="ARBA" id="ARBA00004123"/>
    </source>
</evidence>
<feature type="compositionally biased region" description="Basic residues" evidence="11">
    <location>
        <begin position="226"/>
        <end position="242"/>
    </location>
</feature>
<evidence type="ECO:0000256" key="11">
    <source>
        <dbReference type="SAM" id="MobiDB-lite"/>
    </source>
</evidence>
<dbReference type="GO" id="GO:0008270">
    <property type="term" value="F:zinc ion binding"/>
    <property type="evidence" value="ECO:0007669"/>
    <property type="project" value="UniProtKB-KW"/>
</dbReference>
<dbReference type="PROSITE" id="PS50157">
    <property type="entry name" value="ZINC_FINGER_C2H2_2"/>
    <property type="match status" value="7"/>
</dbReference>
<keyword evidence="6" id="KW-0862">Zinc</keyword>
<evidence type="ECO:0000256" key="10">
    <source>
        <dbReference type="PROSITE-ProRule" id="PRU00042"/>
    </source>
</evidence>
<feature type="domain" description="C2H2-type" evidence="12">
    <location>
        <begin position="54"/>
        <end position="81"/>
    </location>
</feature>
<comment type="similarity">
    <text evidence="2">Belongs to the krueppel C2H2-type zinc-finger protein family.</text>
</comment>
<dbReference type="Pfam" id="PF00096">
    <property type="entry name" value="zf-C2H2"/>
    <property type="match status" value="5"/>
</dbReference>
<feature type="compositionally biased region" description="Basic residues" evidence="11">
    <location>
        <begin position="316"/>
        <end position="332"/>
    </location>
</feature>
<keyword evidence="4" id="KW-0677">Repeat</keyword>
<protein>
    <recommendedName>
        <fullName evidence="12">C2H2-type domain-containing protein</fullName>
    </recommendedName>
</protein>
<dbReference type="VEuPathDB" id="VectorBase:RSAN_053316"/>
<evidence type="ECO:0000256" key="9">
    <source>
        <dbReference type="ARBA" id="ARBA00023242"/>
    </source>
</evidence>
<dbReference type="SMART" id="SM00355">
    <property type="entry name" value="ZnF_C2H2"/>
    <property type="match status" value="7"/>
</dbReference>
<dbReference type="EMBL" id="JABSTV010001248">
    <property type="protein sequence ID" value="KAH7969508.1"/>
    <property type="molecule type" value="Genomic_DNA"/>
</dbReference>
<dbReference type="PANTHER" id="PTHR16515:SF66">
    <property type="entry name" value="C2H2-TYPE DOMAIN-CONTAINING PROTEIN"/>
    <property type="match status" value="1"/>
</dbReference>
<evidence type="ECO:0000256" key="2">
    <source>
        <dbReference type="ARBA" id="ARBA00006991"/>
    </source>
</evidence>
<evidence type="ECO:0000256" key="4">
    <source>
        <dbReference type="ARBA" id="ARBA00022737"/>
    </source>
</evidence>